<name>A0A7J8YNM7_GOSAI</name>
<sequence>AVTDLFDRLDKRVSPVPNLQEEDIEWRALWLLLDEILYRCGDFDWGLAKCEFLYKDDGYKKKAREMANTWNQTRRMKRLAVGLTTTPAYSEWWVRRINDNIPRPSSEDSQSIEEHL</sequence>
<organism evidence="1 2">
    <name type="scientific">Gossypium aridum</name>
    <name type="common">American cotton</name>
    <name type="synonym">Erioxylum aridum</name>
    <dbReference type="NCBI Taxonomy" id="34290"/>
    <lineage>
        <taxon>Eukaryota</taxon>
        <taxon>Viridiplantae</taxon>
        <taxon>Streptophyta</taxon>
        <taxon>Embryophyta</taxon>
        <taxon>Tracheophyta</taxon>
        <taxon>Spermatophyta</taxon>
        <taxon>Magnoliopsida</taxon>
        <taxon>eudicotyledons</taxon>
        <taxon>Gunneridae</taxon>
        <taxon>Pentapetalae</taxon>
        <taxon>rosids</taxon>
        <taxon>malvids</taxon>
        <taxon>Malvales</taxon>
        <taxon>Malvaceae</taxon>
        <taxon>Malvoideae</taxon>
        <taxon>Gossypium</taxon>
    </lineage>
</organism>
<feature type="non-terminal residue" evidence="1">
    <location>
        <position position="1"/>
    </location>
</feature>
<proteinExistence type="predicted"/>
<accession>A0A7J8YNM7</accession>
<dbReference type="PANTHER" id="PTHR48200">
    <property type="entry name" value="PROTEIN, PUTATIVE-RELATED"/>
    <property type="match status" value="1"/>
</dbReference>
<reference evidence="1 2" key="1">
    <citation type="journal article" date="2019" name="Genome Biol. Evol.">
        <title>Insights into the evolution of the New World diploid cottons (Gossypium, subgenus Houzingenia) based on genome sequencing.</title>
        <authorList>
            <person name="Grover C.E."/>
            <person name="Arick M.A. 2nd"/>
            <person name="Thrash A."/>
            <person name="Conover J.L."/>
            <person name="Sanders W.S."/>
            <person name="Peterson D.G."/>
            <person name="Frelichowski J.E."/>
            <person name="Scheffler J.A."/>
            <person name="Scheffler B.E."/>
            <person name="Wendel J.F."/>
        </authorList>
    </citation>
    <scope>NUCLEOTIDE SEQUENCE [LARGE SCALE GENOMIC DNA]</scope>
    <source>
        <strain evidence="1">185</strain>
        <tissue evidence="1">Leaf</tissue>
    </source>
</reference>
<keyword evidence="2" id="KW-1185">Reference proteome</keyword>
<evidence type="ECO:0000313" key="2">
    <source>
        <dbReference type="Proteomes" id="UP000593577"/>
    </source>
</evidence>
<comment type="caution">
    <text evidence="1">The sequence shown here is derived from an EMBL/GenBank/DDBJ whole genome shotgun (WGS) entry which is preliminary data.</text>
</comment>
<dbReference type="Proteomes" id="UP000593577">
    <property type="component" value="Unassembled WGS sequence"/>
</dbReference>
<evidence type="ECO:0000313" key="1">
    <source>
        <dbReference type="EMBL" id="MBA0701157.1"/>
    </source>
</evidence>
<dbReference type="EMBL" id="JABFAA010199291">
    <property type="protein sequence ID" value="MBA0701157.1"/>
    <property type="molecule type" value="Genomic_DNA"/>
</dbReference>
<dbReference type="PANTHER" id="PTHR48200:SF1">
    <property type="entry name" value="AMINOTRANSFERASE-LIKE PLANT MOBILE DOMAIN-CONTAINING PROTEIN"/>
    <property type="match status" value="1"/>
</dbReference>
<gene>
    <name evidence="1" type="ORF">Goari_027329</name>
</gene>
<protein>
    <submittedName>
        <fullName evidence="1">Uncharacterized protein</fullName>
    </submittedName>
</protein>
<dbReference type="AlphaFoldDB" id="A0A7J8YNM7"/>